<protein>
    <submittedName>
        <fullName evidence="1">Uncharacterized protein</fullName>
    </submittedName>
</protein>
<gene>
    <name evidence="1" type="ORF">QCA50_000735</name>
</gene>
<organism evidence="1 2">
    <name type="scientific">Cerrena zonata</name>
    <dbReference type="NCBI Taxonomy" id="2478898"/>
    <lineage>
        <taxon>Eukaryota</taxon>
        <taxon>Fungi</taxon>
        <taxon>Dikarya</taxon>
        <taxon>Basidiomycota</taxon>
        <taxon>Agaricomycotina</taxon>
        <taxon>Agaricomycetes</taxon>
        <taxon>Polyporales</taxon>
        <taxon>Cerrenaceae</taxon>
        <taxon>Cerrena</taxon>
    </lineage>
</organism>
<keyword evidence="2" id="KW-1185">Reference proteome</keyword>
<comment type="caution">
    <text evidence="1">The sequence shown here is derived from an EMBL/GenBank/DDBJ whole genome shotgun (WGS) entry which is preliminary data.</text>
</comment>
<sequence>MPVPRNFAKSRHASELAPDRGAVLSTTFQDRFLTNDLLFSIIFSFCSPATIIRFSRTCRIADLVVKSYMKRTYRIERILSRFLSDPLKFRRLQAGTGTLISGSAALQFFDRSFYPESDLDLYVHVQFAKEVGIFLLEDGYVFAPNSVQEDDFAEISDEQTIRSLPSSYTFKGVSCVFTFEKKHHSSGEPLKVQLIVGTHCPMEVILYFHSTCVMNVISFETAYSLYPKATFEKRQSLVCPGTGRDEDAALQKYENRGWTMATTDLTWARDLEPCFHIVYHRVRFMGDSFCWTIPLDISMIPDRLDPGEGSPRLLKDPAAATSWTLDYSVDDWGCISIQRKSNKNLYLHYITSCKDMLQSLEESPQTRRRVSEPRYTALKLIQRKKYYDAAYVSMCMMSFRFNSDMQALLRDTNSYDPIDGFGDL</sequence>
<evidence type="ECO:0000313" key="1">
    <source>
        <dbReference type="EMBL" id="KAK7696092.1"/>
    </source>
</evidence>
<evidence type="ECO:0000313" key="2">
    <source>
        <dbReference type="Proteomes" id="UP001385951"/>
    </source>
</evidence>
<reference evidence="1 2" key="1">
    <citation type="submission" date="2022-09" db="EMBL/GenBank/DDBJ databases">
        <authorList>
            <person name="Palmer J.M."/>
        </authorList>
    </citation>
    <scope>NUCLEOTIDE SEQUENCE [LARGE SCALE GENOMIC DNA]</scope>
    <source>
        <strain evidence="1 2">DSM 7382</strain>
    </source>
</reference>
<accession>A0AAW0GVC0</accession>
<dbReference type="AlphaFoldDB" id="A0AAW0GVC0"/>
<dbReference type="Proteomes" id="UP001385951">
    <property type="component" value="Unassembled WGS sequence"/>
</dbReference>
<proteinExistence type="predicted"/>
<dbReference type="EMBL" id="JASBNA010000001">
    <property type="protein sequence ID" value="KAK7696092.1"/>
    <property type="molecule type" value="Genomic_DNA"/>
</dbReference>
<name>A0AAW0GVC0_9APHY</name>